<dbReference type="InterPro" id="IPR052358">
    <property type="entry name" value="Aro_Compnd_Degr_Hydrolases"/>
</dbReference>
<evidence type="ECO:0000313" key="2">
    <source>
        <dbReference type="EMBL" id="MDQ0120843.1"/>
    </source>
</evidence>
<dbReference type="SUPFAM" id="SSF51556">
    <property type="entry name" value="Metallo-dependent hydrolases"/>
    <property type="match status" value="1"/>
</dbReference>
<dbReference type="Pfam" id="PF04909">
    <property type="entry name" value="Amidohydro_2"/>
    <property type="match status" value="1"/>
</dbReference>
<dbReference type="EMBL" id="JAUSSY010000019">
    <property type="protein sequence ID" value="MDQ0120843.1"/>
    <property type="molecule type" value="Genomic_DNA"/>
</dbReference>
<keyword evidence="3" id="KW-1185">Reference proteome</keyword>
<gene>
    <name evidence="2" type="ORF">J2T22_004053</name>
</gene>
<dbReference type="Proteomes" id="UP001226389">
    <property type="component" value="Unassembled WGS sequence"/>
</dbReference>
<reference evidence="2 3" key="1">
    <citation type="submission" date="2023-07" db="EMBL/GenBank/DDBJ databases">
        <title>Sorghum-associated microbial communities from plants grown in Nebraska, USA.</title>
        <authorList>
            <person name="Schachtman D."/>
        </authorList>
    </citation>
    <scope>NUCLEOTIDE SEQUENCE [LARGE SCALE GENOMIC DNA]</scope>
    <source>
        <strain evidence="2 3">DS994</strain>
    </source>
</reference>
<dbReference type="InterPro" id="IPR032466">
    <property type="entry name" value="Metal_Hydrolase"/>
</dbReference>
<feature type="domain" description="Amidohydrolase-related" evidence="1">
    <location>
        <begin position="2"/>
        <end position="231"/>
    </location>
</feature>
<dbReference type="PANTHER" id="PTHR35563">
    <property type="entry name" value="BARREL METAL-DEPENDENT HYDROLASE, PUTATIVE (AFU_ORTHOLOGUE AFUA_1G16240)-RELATED"/>
    <property type="match status" value="1"/>
</dbReference>
<name>A0ABT9UMI4_9MICC</name>
<dbReference type="Gene3D" id="3.20.20.140">
    <property type="entry name" value="Metal-dependent hydrolases"/>
    <property type="match status" value="1"/>
</dbReference>
<organism evidence="2 3">
    <name type="scientific">Pseudarthrobacter defluvii</name>
    <dbReference type="NCBI Taxonomy" id="410837"/>
    <lineage>
        <taxon>Bacteria</taxon>
        <taxon>Bacillati</taxon>
        <taxon>Actinomycetota</taxon>
        <taxon>Actinomycetes</taxon>
        <taxon>Micrococcales</taxon>
        <taxon>Micrococcaceae</taxon>
        <taxon>Pseudarthrobacter</taxon>
    </lineage>
</organism>
<dbReference type="GO" id="GO:0016787">
    <property type="term" value="F:hydrolase activity"/>
    <property type="evidence" value="ECO:0007669"/>
    <property type="project" value="UniProtKB-KW"/>
</dbReference>
<accession>A0ABT9UMI4</accession>
<comment type="caution">
    <text evidence="2">The sequence shown here is derived from an EMBL/GenBank/DDBJ whole genome shotgun (WGS) entry which is preliminary data.</text>
</comment>
<keyword evidence="2" id="KW-0378">Hydrolase</keyword>
<dbReference type="PANTHER" id="PTHR35563:SF2">
    <property type="entry name" value="BARREL METAL-DEPENDENT HYDROLASE, PUTATIVE (AFU_ORTHOLOGUE AFUA_1G16240)-RELATED"/>
    <property type="match status" value="1"/>
</dbReference>
<evidence type="ECO:0000259" key="1">
    <source>
        <dbReference type="Pfam" id="PF04909"/>
    </source>
</evidence>
<protein>
    <submittedName>
        <fullName evidence="2">TIM-barrel fold metal-dependent hydrolase</fullName>
    </submittedName>
</protein>
<dbReference type="InterPro" id="IPR006680">
    <property type="entry name" value="Amidohydro-rel"/>
</dbReference>
<evidence type="ECO:0000313" key="3">
    <source>
        <dbReference type="Proteomes" id="UP001226389"/>
    </source>
</evidence>
<proteinExistence type="predicted"/>
<sequence length="255" mass="28110">MDEYLKTLTANGMDRGVLVQPSFLGTDNSYLLAALAAAPDRLRGVIVVPGKRPEVELAEVKVDALTRGGVRGIRLNLIGQQIPDLGTKTWQQAATTLARHGWHVEIQATPRQWRDLNPVVDEWPSKLVIDHFGLPDPTQMEGVDSVVELAAKEHVWVKFSAPYRSSAEDAERIFNRLRNQGSTERLVFGSDWPFTRFEDNTYSDILTWAESLAGEELAQAIMGDNACRLLGWDTEAGGHADNAARGGKQGHAVLN</sequence>